<dbReference type="EMBL" id="PXOF01000024">
    <property type="protein sequence ID" value="RGP73681.1"/>
    <property type="molecule type" value="Genomic_DNA"/>
</dbReference>
<evidence type="ECO:0000313" key="3">
    <source>
        <dbReference type="Proteomes" id="UP000266152"/>
    </source>
</evidence>
<accession>A0A395SML8</accession>
<dbReference type="AlphaFoldDB" id="A0A395SML8"/>
<sequence length="748" mass="86334">MVSSEIALAPEIWDNICAHLTPPSVANLRLASPAFNDIALPWKYRSIRLEAFGPSVERFINIAKTPKLRNLVREITIDTRIDLEFEYARNETYPFPTPFMNALPYLRYFTRVTALHIRFEEHCGKAEGMFDLDIAETYLFRYKVLDTIFHCAAGLWTLEKQLKMDEELDEQRYMDEGDEKCDYSDQDLEFRGSCFALQELTITNLADYADADITDSEAWQTIMALPTLVDFKVFITSEGDEAAPENAVYFEEKYEFFDSLHLTWLSPNLTQNLRVLSLYFKDYWGWCPVMDLRNCGYDSPFPQLKVLALGNYVFSHDWQVEWFPKIGKENGSGGLEELYLDDCPILFHARQNGGVDESGYPDYLTVTRRDAYNPQDVDFPLRWHHVLAQWKDSMKGLKVFRMGHGSWWCRPTRTFQLISNDPEYTNLDYSVLDYRLSHITHRIFACPAPSEEKGQPEKWRHGVGLDDQRETRMKYIEYNIGVGPTPWLEDDQEAELEEDTADKDDVAWDAMITAIQARCKSGVIKVEIKDFKMPFPVVICNLRAISEGKKRPPPPTPPTRPLLIPSTPSPLPSALFVFGSEARALNKTHRVLYPEHIIMHLPSRMSVPSLRKWSCTTGENAHNSAQPAIIETPYEEDAFEEIANISDEVESLHDSDDETPYPESPITYNGGQYFDAEDYFYHNNGKYFEKALRPEKKPKPSQPKMDACLLNELHIAMYGAKDPEVVKMENYVREINKQDDAPLRPERP</sequence>
<feature type="region of interest" description="Disordered" evidence="1">
    <location>
        <begin position="547"/>
        <end position="566"/>
    </location>
</feature>
<protein>
    <submittedName>
        <fullName evidence="2">F-box protein</fullName>
    </submittedName>
</protein>
<organism evidence="2 3">
    <name type="scientific">Fusarium sporotrichioides</name>
    <dbReference type="NCBI Taxonomy" id="5514"/>
    <lineage>
        <taxon>Eukaryota</taxon>
        <taxon>Fungi</taxon>
        <taxon>Dikarya</taxon>
        <taxon>Ascomycota</taxon>
        <taxon>Pezizomycotina</taxon>
        <taxon>Sordariomycetes</taxon>
        <taxon>Hypocreomycetidae</taxon>
        <taxon>Hypocreales</taxon>
        <taxon>Nectriaceae</taxon>
        <taxon>Fusarium</taxon>
    </lineage>
</organism>
<proteinExistence type="predicted"/>
<gene>
    <name evidence="2" type="ORF">FSPOR_1931</name>
</gene>
<comment type="caution">
    <text evidence="2">The sequence shown here is derived from an EMBL/GenBank/DDBJ whole genome shotgun (WGS) entry which is preliminary data.</text>
</comment>
<keyword evidence="3" id="KW-1185">Reference proteome</keyword>
<name>A0A395SML8_FUSSP</name>
<dbReference type="PANTHER" id="PTHR42057:SF2">
    <property type="entry name" value="F-BOX DOMAIN PROTEIN (AFU_ORTHOLOGUE AFUA_4G00200)-RELATED"/>
    <property type="match status" value="1"/>
</dbReference>
<dbReference type="PANTHER" id="PTHR42057">
    <property type="entry name" value="F-BOX DOMAIN PROTEIN (AFU_ORTHOLOGUE AFUA_4G00200)"/>
    <property type="match status" value="1"/>
</dbReference>
<evidence type="ECO:0000256" key="1">
    <source>
        <dbReference type="SAM" id="MobiDB-lite"/>
    </source>
</evidence>
<dbReference type="Proteomes" id="UP000266152">
    <property type="component" value="Unassembled WGS sequence"/>
</dbReference>
<reference evidence="2 3" key="1">
    <citation type="journal article" date="2018" name="PLoS Pathog.">
        <title>Evolution of structural diversity of trichothecenes, a family of toxins produced by plant pathogenic and entomopathogenic fungi.</title>
        <authorList>
            <person name="Proctor R.H."/>
            <person name="McCormick S.P."/>
            <person name="Kim H.S."/>
            <person name="Cardoza R.E."/>
            <person name="Stanley A.M."/>
            <person name="Lindo L."/>
            <person name="Kelly A."/>
            <person name="Brown D.W."/>
            <person name="Lee T."/>
            <person name="Vaughan M.M."/>
            <person name="Alexander N.J."/>
            <person name="Busman M."/>
            <person name="Gutierrez S."/>
        </authorList>
    </citation>
    <scope>NUCLEOTIDE SEQUENCE [LARGE SCALE GENOMIC DNA]</scope>
    <source>
        <strain evidence="2 3">NRRL 3299</strain>
    </source>
</reference>
<evidence type="ECO:0000313" key="2">
    <source>
        <dbReference type="EMBL" id="RGP73681.1"/>
    </source>
</evidence>